<organism evidence="2 3">
    <name type="scientific">Diplodia seriata</name>
    <dbReference type="NCBI Taxonomy" id="420778"/>
    <lineage>
        <taxon>Eukaryota</taxon>
        <taxon>Fungi</taxon>
        <taxon>Dikarya</taxon>
        <taxon>Ascomycota</taxon>
        <taxon>Pezizomycotina</taxon>
        <taxon>Dothideomycetes</taxon>
        <taxon>Dothideomycetes incertae sedis</taxon>
        <taxon>Botryosphaeriales</taxon>
        <taxon>Botryosphaeriaceae</taxon>
        <taxon>Diplodia</taxon>
    </lineage>
</organism>
<accession>A0A0G2GZN3</accession>
<dbReference type="InterPro" id="IPR021822">
    <property type="entry name" value="DUF3405"/>
</dbReference>
<reference evidence="2 3" key="2">
    <citation type="submission" date="2015-05" db="EMBL/GenBank/DDBJ databases">
        <title>Distinctive expansion of gene families associated with plant cell wall degradation and secondary metabolism in the genomes of grapevine trunk pathogens.</title>
        <authorList>
            <person name="Lawrence D.P."/>
            <person name="Travadon R."/>
            <person name="Rolshausen P.E."/>
            <person name="Baumgartner K."/>
        </authorList>
    </citation>
    <scope>NUCLEOTIDE SEQUENCE [LARGE SCALE GENOMIC DNA]</scope>
    <source>
        <strain evidence="2">DS831</strain>
    </source>
</reference>
<evidence type="ECO:0000313" key="2">
    <source>
        <dbReference type="EMBL" id="KKY22055.1"/>
    </source>
</evidence>
<evidence type="ECO:0000256" key="1">
    <source>
        <dbReference type="SAM" id="SignalP"/>
    </source>
</evidence>
<feature type="chain" id="PRO_5002544968" description="Biotin synthase-like protein" evidence="1">
    <location>
        <begin position="24"/>
        <end position="535"/>
    </location>
</feature>
<evidence type="ECO:0008006" key="4">
    <source>
        <dbReference type="Google" id="ProtNLM"/>
    </source>
</evidence>
<dbReference type="Pfam" id="PF11885">
    <property type="entry name" value="DUF3405"/>
    <property type="match status" value="1"/>
</dbReference>
<sequence>MARRSSTLLLAFLLLAGLYFFAASPARPLLHRRAFKACVLDPELAHRADRAKIPTVTKKQSLRHLFGLPNLLDSPDHCYNATTRLAPYGFDPDNKYTDGNSVWLGRDWRKEQHECAARNGLLPGHGNQPRERFHLPDRKPKGHLTVQTSNTDYKKSTVPRTAVVMRTSESFNWAGDIIAYIRSLVVELALESGGVYELFILVQVKDLKQHIFLDPEAYDRVLRKHVPEEFRGMAYLWNENLLKDWYPEVPNHSYIHQAYQALQLFANNIAPDFDYFWQFEMDWRATTPHLKAFERMASWAKDQPRLYLNNMNSAWYLPSLQGSWNDLWMLMNDTLWNDKRAAEVREHGKKWGVGEEADLITLAPIVDVRTTNFWLFKGMVHNDPLQIKKKKLPHFAAPVAMTRTSKQLLSAVHTLQQQYGFWMASEATMETMAYHHGFKAVHVQHPVFFHGTEEDQMVDWLFNSGGPENLGGGPDSQYNWEGAAHRVLEKLTWWWPREGYDHYSQHVWSDFLKKGTCLPPGMFHPFKWEKFKSPK</sequence>
<dbReference type="Proteomes" id="UP000034182">
    <property type="component" value="Unassembled WGS sequence"/>
</dbReference>
<dbReference type="PANTHER" id="PTHR36205">
    <property type="entry name" value="CHROMOSOME 19, WHOLE GENOME SHOTGUN SEQUENCE"/>
    <property type="match status" value="1"/>
</dbReference>
<dbReference type="AlphaFoldDB" id="A0A0G2GZN3"/>
<name>A0A0G2GZN3_9PEZI</name>
<dbReference type="PANTHER" id="PTHR36205:SF2">
    <property type="entry name" value="MAJOR FACILITATOR SUPERFAMILY TRANSPORTER"/>
    <property type="match status" value="1"/>
</dbReference>
<gene>
    <name evidence="2" type="ORF">UCDDS831_g03891</name>
</gene>
<keyword evidence="1" id="KW-0732">Signal</keyword>
<feature type="signal peptide" evidence="1">
    <location>
        <begin position="1"/>
        <end position="23"/>
    </location>
</feature>
<reference evidence="2 3" key="1">
    <citation type="submission" date="2015-03" db="EMBL/GenBank/DDBJ databases">
        <authorList>
            <person name="Morales-Cruz A."/>
            <person name="Amrine K.C."/>
            <person name="Cantu D."/>
        </authorList>
    </citation>
    <scope>NUCLEOTIDE SEQUENCE [LARGE SCALE GENOMIC DNA]</scope>
    <source>
        <strain evidence="2">DS831</strain>
    </source>
</reference>
<protein>
    <recommendedName>
        <fullName evidence="4">Biotin synthase-like protein</fullName>
    </recommendedName>
</protein>
<comment type="caution">
    <text evidence="2">The sequence shown here is derived from an EMBL/GenBank/DDBJ whole genome shotgun (WGS) entry which is preliminary data.</text>
</comment>
<dbReference type="EMBL" id="LAQI01000079">
    <property type="protein sequence ID" value="KKY22055.1"/>
    <property type="molecule type" value="Genomic_DNA"/>
</dbReference>
<evidence type="ECO:0000313" key="3">
    <source>
        <dbReference type="Proteomes" id="UP000034182"/>
    </source>
</evidence>
<proteinExistence type="predicted"/>